<dbReference type="InterPro" id="IPR015433">
    <property type="entry name" value="PI3/4_kinase"/>
</dbReference>
<evidence type="ECO:0000256" key="5">
    <source>
        <dbReference type="ARBA" id="ARBA00022777"/>
    </source>
</evidence>
<evidence type="ECO:0000259" key="7">
    <source>
        <dbReference type="PROSITE" id="PS50290"/>
    </source>
</evidence>
<dbReference type="InterPro" id="IPR057754">
    <property type="entry name" value="PI4-kinase_beta/PIK1_cat"/>
</dbReference>
<dbReference type="Gene3D" id="3.30.1010.10">
    <property type="entry name" value="Phosphatidylinositol 3-kinase Catalytic Subunit, Chain A, domain 4"/>
    <property type="match status" value="1"/>
</dbReference>
<feature type="compositionally biased region" description="Low complexity" evidence="6">
    <location>
        <begin position="232"/>
        <end position="261"/>
    </location>
</feature>
<accession>A0A168LFI5</accession>
<dbReference type="EMBL" id="LT551165">
    <property type="protein sequence ID" value="SAL96689.1"/>
    <property type="molecule type" value="Genomic_DNA"/>
</dbReference>
<evidence type="ECO:0000256" key="3">
    <source>
        <dbReference type="ARBA" id="ARBA00012169"/>
    </source>
</evidence>
<feature type="region of interest" description="Disordered" evidence="6">
    <location>
        <begin position="325"/>
        <end position="351"/>
    </location>
</feature>
<feature type="region of interest" description="Disordered" evidence="6">
    <location>
        <begin position="366"/>
        <end position="412"/>
    </location>
</feature>
<dbReference type="SUPFAM" id="SSF56112">
    <property type="entry name" value="Protein kinase-like (PK-like)"/>
    <property type="match status" value="1"/>
</dbReference>
<proteinExistence type="inferred from homology"/>
<dbReference type="InterPro" id="IPR000403">
    <property type="entry name" value="PI3/4_kinase_cat_dom"/>
</dbReference>
<keyword evidence="4" id="KW-0808">Transferase</keyword>
<gene>
    <name evidence="9" type="primary">ABSGL_02105.1 scaffold 2596</name>
</gene>
<dbReference type="Pfam" id="PF21245">
    <property type="entry name" value="PI4KB-PIK1_PIK"/>
    <property type="match status" value="1"/>
</dbReference>
<dbReference type="InterPro" id="IPR016024">
    <property type="entry name" value="ARM-type_fold"/>
</dbReference>
<organism evidence="9">
    <name type="scientific">Absidia glauca</name>
    <name type="common">Pin mould</name>
    <dbReference type="NCBI Taxonomy" id="4829"/>
    <lineage>
        <taxon>Eukaryota</taxon>
        <taxon>Fungi</taxon>
        <taxon>Fungi incertae sedis</taxon>
        <taxon>Mucoromycota</taxon>
        <taxon>Mucoromycotina</taxon>
        <taxon>Mucoromycetes</taxon>
        <taxon>Mucorales</taxon>
        <taxon>Cunninghamellaceae</taxon>
        <taxon>Absidia</taxon>
    </lineage>
</organism>
<dbReference type="InterPro" id="IPR018936">
    <property type="entry name" value="PI3/4_kinase_CS"/>
</dbReference>
<feature type="compositionally biased region" description="Polar residues" evidence="6">
    <location>
        <begin position="201"/>
        <end position="227"/>
    </location>
</feature>
<dbReference type="InterPro" id="IPR036940">
    <property type="entry name" value="PI3/4_kinase_cat_sf"/>
</dbReference>
<evidence type="ECO:0000313" key="10">
    <source>
        <dbReference type="Proteomes" id="UP000078561"/>
    </source>
</evidence>
<feature type="compositionally biased region" description="Low complexity" evidence="6">
    <location>
        <begin position="385"/>
        <end position="403"/>
    </location>
</feature>
<dbReference type="Pfam" id="PF00454">
    <property type="entry name" value="PI3_PI4_kinase"/>
    <property type="match status" value="1"/>
</dbReference>
<evidence type="ECO:0000256" key="1">
    <source>
        <dbReference type="ARBA" id="ARBA00001686"/>
    </source>
</evidence>
<evidence type="ECO:0000259" key="8">
    <source>
        <dbReference type="PROSITE" id="PS51545"/>
    </source>
</evidence>
<dbReference type="InterPro" id="IPR011009">
    <property type="entry name" value="Kinase-like_dom_sf"/>
</dbReference>
<dbReference type="PANTHER" id="PTHR10048:SF22">
    <property type="entry name" value="PHOSPHATIDYLINOSITOL 4-KINASE BETA"/>
    <property type="match status" value="1"/>
</dbReference>
<dbReference type="STRING" id="4829.A0A168LFI5"/>
<dbReference type="OMA" id="TQDYVDV"/>
<feature type="compositionally biased region" description="Acidic residues" evidence="6">
    <location>
        <begin position="142"/>
        <end position="154"/>
    </location>
</feature>
<comment type="catalytic activity">
    <reaction evidence="1">
        <text>a 1,2-diacyl-sn-glycero-3-phospho-(1D-myo-inositol) + ATP = a 1,2-diacyl-sn-glycero-3-phospho-(1D-myo-inositol 4-phosphate) + ADP + H(+)</text>
        <dbReference type="Rhea" id="RHEA:19877"/>
        <dbReference type="ChEBI" id="CHEBI:15378"/>
        <dbReference type="ChEBI" id="CHEBI:30616"/>
        <dbReference type="ChEBI" id="CHEBI:57880"/>
        <dbReference type="ChEBI" id="CHEBI:58178"/>
        <dbReference type="ChEBI" id="CHEBI:456216"/>
        <dbReference type="EC" id="2.7.1.67"/>
    </reaction>
</comment>
<evidence type="ECO:0000256" key="4">
    <source>
        <dbReference type="ARBA" id="ARBA00022679"/>
    </source>
</evidence>
<dbReference type="GO" id="GO:0005737">
    <property type="term" value="C:cytoplasm"/>
    <property type="evidence" value="ECO:0007669"/>
    <property type="project" value="TreeGrafter"/>
</dbReference>
<comment type="similarity">
    <text evidence="2">Belongs to the PI3/PI4-kinase family. Type III PI4K subfamily.</text>
</comment>
<dbReference type="Proteomes" id="UP000078561">
    <property type="component" value="Unassembled WGS sequence"/>
</dbReference>
<dbReference type="PROSITE" id="PS51545">
    <property type="entry name" value="PIK_HELICAL"/>
    <property type="match status" value="1"/>
</dbReference>
<dbReference type="PANTHER" id="PTHR10048">
    <property type="entry name" value="PHOSPHATIDYLINOSITOL KINASE"/>
    <property type="match status" value="1"/>
</dbReference>
<feature type="domain" description="PIK helical" evidence="8">
    <location>
        <begin position="1"/>
        <end position="117"/>
    </location>
</feature>
<dbReference type="InterPro" id="IPR042236">
    <property type="entry name" value="PI3K_accessory_sf"/>
</dbReference>
<protein>
    <recommendedName>
        <fullName evidence="3">1-phosphatidylinositol 4-kinase</fullName>
        <ecNumber evidence="3">2.7.1.67</ecNumber>
    </recommendedName>
</protein>
<dbReference type="Gene3D" id="1.10.1070.11">
    <property type="entry name" value="Phosphatidylinositol 3-/4-kinase, catalytic domain"/>
    <property type="match status" value="1"/>
</dbReference>
<dbReference type="GO" id="GO:0004430">
    <property type="term" value="F:1-phosphatidylinositol 4-kinase activity"/>
    <property type="evidence" value="ECO:0007669"/>
    <property type="project" value="UniProtKB-EC"/>
</dbReference>
<evidence type="ECO:0000256" key="6">
    <source>
        <dbReference type="SAM" id="MobiDB-lite"/>
    </source>
</evidence>
<feature type="region of interest" description="Disordered" evidence="6">
    <location>
        <begin position="139"/>
        <end position="262"/>
    </location>
</feature>
<feature type="compositionally biased region" description="Polar residues" evidence="6">
    <location>
        <begin position="175"/>
        <end position="185"/>
    </location>
</feature>
<dbReference type="PROSITE" id="PS00916">
    <property type="entry name" value="PI3_4_KINASE_2"/>
    <property type="match status" value="1"/>
</dbReference>
<dbReference type="InterPro" id="IPR001263">
    <property type="entry name" value="PI3K_accessory_dom"/>
</dbReference>
<feature type="domain" description="PI3K/PI4K catalytic" evidence="7">
    <location>
        <begin position="692"/>
        <end position="976"/>
    </location>
</feature>
<dbReference type="PROSITE" id="PS50290">
    <property type="entry name" value="PI3_4_KINASE_3"/>
    <property type="match status" value="1"/>
</dbReference>
<reference evidence="9" key="1">
    <citation type="submission" date="2016-04" db="EMBL/GenBank/DDBJ databases">
        <authorList>
            <person name="Evans L.H."/>
            <person name="Alamgir A."/>
            <person name="Owens N."/>
            <person name="Weber N.D."/>
            <person name="Virtaneva K."/>
            <person name="Barbian K."/>
            <person name="Babar A."/>
            <person name="Rosenke K."/>
        </authorList>
    </citation>
    <scope>NUCLEOTIDE SEQUENCE [LARGE SCALE GENOMIC DNA]</scope>
    <source>
        <strain evidence="9">CBS 101.48</strain>
    </source>
</reference>
<sequence>MVNDSLLRLFNSEFFNAWIAVSYLFKYSDNKGVQQYLCESLKRFPSVEIEFFLPQLMHLLVTQPDNSAPLEDTLIELGKQSPHFAVMSIWYLQTYMSDWSSSPASPSYLLCERVLHKCQANLMVDQHQESDLVALQKIGVDNNDDDDDDDDEMDMTTTHYKQHQSPAVSKRPIQISVTESNSVEVGDTHGQQDIRSPPIPTQLQTQGLDSNQDQVDINNSSRTSSKRANLGRSSSSSSFSSSQLHSRQSSQRSTDSSPLTSPSRPFAFSVSLEDLHGGNAFSLSRYLSNHMKWAQSKSFQRMHRMVSGGGSVDDDTPGLDLNTKIMGSSSVPLNDGNPPSPAPFMNGPSTGGDDYLLRRSLTLASTTATSPPQDDIAGHPPPTLEPSSSSTSSFFSPRSSSDSMTLSNKGKRHQHHDQWIRSGYFQYEMQFLVALSDIAERLVALPKQARVSALHAELTLLNHNLPAEICLPLWCSGSCSSLHHRVVRVSPSDAVVLNSAERAPYLLMIEVLEDSICLELDKVKTDGDETAVSLLAYGDNTLHEEDDDDETMDLGNCNPGVMNRSTVESATIQGMALGEATTRMVELGASTPLSSSPTSGSDFSQQMRTAAVMLAQLQRQDANDPTQERVHVIRQRVIDQMVALEEQRLAASPTTPLYDTMVSVDKHLGNGPADGKLAVLPDDPRVMMMNKDDPSAAVFSEAWQIKKDRIRESSPFGHLPNWRLLSVIVKQGTDLRQEQFAIQLIREMQKIWQDAGVDAWVKYYRVLVTSDNSGLIETIRNTMSIHSIKKTAYTKQDDSTYTLRDFFEQRWGPPTSSTFKAAQSAFMKSLVGYSIACYLLQIKDRHNGNLLIDDEGHLIHIDFGFVLSNSPGSVGFEMAPFKLSQEYIDVLGGMDSDLFGKYQVLMKQAFKAVRKYGDNILLLVEMMSKNSNLPCFQYGPDHVLHQLRERFQFHLTDPQLDSFVDKLIANSCGNLFTRLYDTFQYFSQGIL</sequence>
<dbReference type="CDD" id="cd05168">
    <property type="entry name" value="PI4Kc_III_beta"/>
    <property type="match status" value="1"/>
</dbReference>
<dbReference type="FunCoup" id="A0A168LFI5">
    <property type="interactions" value="856"/>
</dbReference>
<evidence type="ECO:0000256" key="2">
    <source>
        <dbReference type="ARBA" id="ARBA00006209"/>
    </source>
</evidence>
<dbReference type="GO" id="GO:0016020">
    <property type="term" value="C:membrane"/>
    <property type="evidence" value="ECO:0007669"/>
    <property type="project" value="TreeGrafter"/>
</dbReference>
<dbReference type="FunFam" id="1.10.1070.11:FF:000016">
    <property type="entry name" value="PIK1p Phosphatidylinositol 4-kinase"/>
    <property type="match status" value="1"/>
</dbReference>
<evidence type="ECO:0000313" key="9">
    <source>
        <dbReference type="EMBL" id="SAL96689.1"/>
    </source>
</evidence>
<dbReference type="AlphaFoldDB" id="A0A168LFI5"/>
<dbReference type="OrthoDB" id="10264149at2759"/>
<keyword evidence="5" id="KW-0418">Kinase</keyword>
<dbReference type="GO" id="GO:0046854">
    <property type="term" value="P:phosphatidylinositol phosphate biosynthetic process"/>
    <property type="evidence" value="ECO:0007669"/>
    <property type="project" value="InterPro"/>
</dbReference>
<dbReference type="EC" id="2.7.1.67" evidence="3"/>
<dbReference type="SUPFAM" id="SSF48371">
    <property type="entry name" value="ARM repeat"/>
    <property type="match status" value="1"/>
</dbReference>
<dbReference type="SMART" id="SM00146">
    <property type="entry name" value="PI3Kc"/>
    <property type="match status" value="1"/>
</dbReference>
<dbReference type="GO" id="GO:0048015">
    <property type="term" value="P:phosphatidylinositol-mediated signaling"/>
    <property type="evidence" value="ECO:0007669"/>
    <property type="project" value="TreeGrafter"/>
</dbReference>
<dbReference type="Gene3D" id="1.25.40.70">
    <property type="entry name" value="Phosphatidylinositol 3-kinase, accessory domain (PIK)"/>
    <property type="match status" value="1"/>
</dbReference>
<dbReference type="InterPro" id="IPR049160">
    <property type="entry name" value="PI4KB-PIK1_PIK"/>
</dbReference>
<feature type="compositionally biased region" description="Polar residues" evidence="6">
    <location>
        <begin position="155"/>
        <end position="167"/>
    </location>
</feature>
<name>A0A168LFI5_ABSGL</name>
<keyword evidence="10" id="KW-1185">Reference proteome</keyword>
<dbReference type="InParanoid" id="A0A168LFI5"/>